<comment type="caution">
    <text evidence="1">The sequence shown here is derived from an EMBL/GenBank/DDBJ whole genome shotgun (WGS) entry which is preliminary data.</text>
</comment>
<proteinExistence type="predicted"/>
<dbReference type="RefSeq" id="WP_206968250.1">
    <property type="nucleotide sequence ID" value="NZ_JAFLVX010000038.1"/>
</dbReference>
<keyword evidence="2" id="KW-1185">Reference proteome</keyword>
<dbReference type="EMBL" id="JAFLVX010000038">
    <property type="protein sequence ID" value="MBO0477880.1"/>
    <property type="molecule type" value="Genomic_DNA"/>
</dbReference>
<name>A0ABS3HVU5_9ENTE</name>
<protein>
    <submittedName>
        <fullName evidence="1">Uncharacterized protein</fullName>
    </submittedName>
</protein>
<sequence length="95" mass="10072">MGVPKVILMSTNDDGTKEQVYPVTDINAIEGLAEVLQSNEAKLGVTSINGQTGDVILPVLTQSDYARIMAMVTAFEDGEIGGGTGNIIFERVDEV</sequence>
<dbReference type="Proteomes" id="UP000664857">
    <property type="component" value="Unassembled WGS sequence"/>
</dbReference>
<reference evidence="1 2" key="1">
    <citation type="submission" date="2021-03" db="EMBL/GenBank/DDBJ databases">
        <title>Enterococcal diversity collection.</title>
        <authorList>
            <person name="Gilmore M.S."/>
            <person name="Schwartzman J."/>
            <person name="Van Tyne D."/>
            <person name="Martin M."/>
            <person name="Earl A.M."/>
            <person name="Manson A.L."/>
            <person name="Straub T."/>
            <person name="Salamzade R."/>
            <person name="Saavedra J."/>
            <person name="Lebreton F."/>
            <person name="Prichula J."/>
            <person name="Schaufler K."/>
            <person name="Gaca A."/>
            <person name="Sgardioli B."/>
            <person name="Wagenaar J."/>
            <person name="Strong T."/>
        </authorList>
    </citation>
    <scope>NUCLEOTIDE SEQUENCE [LARGE SCALE GENOMIC DNA]</scope>
    <source>
        <strain evidence="1 2">DIV0080</strain>
    </source>
</reference>
<organism evidence="1 2">
    <name type="scientific">Candidatus Vagococcus giribetii</name>
    <dbReference type="NCBI Taxonomy" id="2230876"/>
    <lineage>
        <taxon>Bacteria</taxon>
        <taxon>Bacillati</taxon>
        <taxon>Bacillota</taxon>
        <taxon>Bacilli</taxon>
        <taxon>Lactobacillales</taxon>
        <taxon>Enterococcaceae</taxon>
        <taxon>Vagococcus</taxon>
    </lineage>
</organism>
<evidence type="ECO:0000313" key="1">
    <source>
        <dbReference type="EMBL" id="MBO0477880.1"/>
    </source>
</evidence>
<evidence type="ECO:0000313" key="2">
    <source>
        <dbReference type="Proteomes" id="UP000664857"/>
    </source>
</evidence>
<accession>A0ABS3HVU5</accession>
<gene>
    <name evidence="1" type="ORF">DOK76_12430</name>
</gene>